<comment type="caution">
    <text evidence="2">The sequence shown here is derived from an EMBL/GenBank/DDBJ whole genome shotgun (WGS) entry which is preliminary data.</text>
</comment>
<evidence type="ECO:0000256" key="1">
    <source>
        <dbReference type="SAM" id="Phobius"/>
    </source>
</evidence>
<gene>
    <name evidence="2" type="ORF">C5B42_02485</name>
</gene>
<evidence type="ECO:0000313" key="2">
    <source>
        <dbReference type="EMBL" id="PWU23560.1"/>
    </source>
</evidence>
<proteinExistence type="predicted"/>
<dbReference type="Pfam" id="PF09136">
    <property type="entry name" value="Glucodextran_B"/>
    <property type="match status" value="1"/>
</dbReference>
<dbReference type="Gene3D" id="2.60.40.10">
    <property type="entry name" value="Immunoglobulins"/>
    <property type="match status" value="2"/>
</dbReference>
<protein>
    <recommendedName>
        <fullName evidence="4">Bacterial Ig-like domain-containing protein</fullName>
    </recommendedName>
</protein>
<dbReference type="EMBL" id="PSRQ01000030">
    <property type="protein sequence ID" value="PWU23560.1"/>
    <property type="molecule type" value="Genomic_DNA"/>
</dbReference>
<dbReference type="Proteomes" id="UP000246104">
    <property type="component" value="Unassembled WGS sequence"/>
</dbReference>
<organism evidence="2 3">
    <name type="scientific">Candidatus Cerribacteria bacterium 'Amazon FNV 2010 28 9'</name>
    <dbReference type="NCBI Taxonomy" id="2081795"/>
    <lineage>
        <taxon>Bacteria</taxon>
        <taxon>Candidatus Cerribacteria</taxon>
    </lineage>
</organism>
<name>A0A317JRN7_9BACT</name>
<feature type="transmembrane region" description="Helical" evidence="1">
    <location>
        <begin position="20"/>
        <end position="40"/>
    </location>
</feature>
<keyword evidence="1" id="KW-1133">Transmembrane helix</keyword>
<sequence length="235" mass="24908">MTYSRTDTQERKTLIRQTLLFFAAGLGVIVTFMYVLIPIYSKILSITNKPSAIPKATPTSIILPPNLISPYTATNSATISIKGTALPNMTILLGQNGQIGPQTTATASGDFEFDNLTLNSGDNLFIAYAQDQSGARSDGSAPLHVNFTTDAPKLDVTSPTDGTTITQHKQQVISVTGTTDSGNKITINNQFVFVSTSGAFTGQVQLQPGANSIAIKATNDAGNQTEKDVTVNYSP</sequence>
<keyword evidence="1" id="KW-0472">Membrane</keyword>
<dbReference type="AlphaFoldDB" id="A0A317JRN7"/>
<reference evidence="2 3" key="1">
    <citation type="submission" date="2018-02" db="EMBL/GenBank/DDBJ databases">
        <title>Genomic Reconstructions from Amazon Rainforest and Pasture Soil Reveal Novel Insights into the Physiology of Candidate Phyla in Tropical Sites.</title>
        <authorList>
            <person name="Kroeger M.E."/>
            <person name="Delmont T."/>
            <person name="Eren A.M."/>
            <person name="Guo J."/>
            <person name="Meyer K.M."/>
            <person name="Khan K."/>
            <person name="Rodrigues J.L.M."/>
            <person name="Bohannan B.J.M."/>
            <person name="Tringe S."/>
            <person name="Borges C.D."/>
            <person name="Tiedje J."/>
            <person name="Tsai S.M."/>
            <person name="Nusslein K."/>
        </authorList>
    </citation>
    <scope>NUCLEOTIDE SEQUENCE [LARGE SCALE GENOMIC DNA]</scope>
    <source>
        <strain evidence="2">Amazon FNV 2010 28 9</strain>
    </source>
</reference>
<accession>A0A317JRN7</accession>
<evidence type="ECO:0000313" key="3">
    <source>
        <dbReference type="Proteomes" id="UP000246104"/>
    </source>
</evidence>
<dbReference type="InterPro" id="IPR013783">
    <property type="entry name" value="Ig-like_fold"/>
</dbReference>
<evidence type="ECO:0008006" key="4">
    <source>
        <dbReference type="Google" id="ProtNLM"/>
    </source>
</evidence>
<keyword evidence="1" id="KW-0812">Transmembrane</keyword>